<protein>
    <submittedName>
        <fullName evidence="9">NAD(P)-dependent alcohol dehydrogenase</fullName>
    </submittedName>
</protein>
<evidence type="ECO:0000256" key="3">
    <source>
        <dbReference type="ARBA" id="ARBA00022723"/>
    </source>
</evidence>
<keyword evidence="3 6" id="KW-0479">Metal-binding</keyword>
<organism evidence="9 10">
    <name type="scientific">Dermacoccus abyssi</name>
    <dbReference type="NCBI Taxonomy" id="322596"/>
    <lineage>
        <taxon>Bacteria</taxon>
        <taxon>Bacillati</taxon>
        <taxon>Actinomycetota</taxon>
        <taxon>Actinomycetes</taxon>
        <taxon>Micrococcales</taxon>
        <taxon>Dermacoccaceae</taxon>
        <taxon>Dermacoccus</taxon>
    </lineage>
</organism>
<comment type="cofactor">
    <cofactor evidence="1 6">
        <name>Zn(2+)</name>
        <dbReference type="ChEBI" id="CHEBI:29105"/>
    </cofactor>
</comment>
<proteinExistence type="inferred from homology"/>
<evidence type="ECO:0000259" key="8">
    <source>
        <dbReference type="SMART" id="SM00829"/>
    </source>
</evidence>
<dbReference type="InterPro" id="IPR020843">
    <property type="entry name" value="ER"/>
</dbReference>
<evidence type="ECO:0000313" key="10">
    <source>
        <dbReference type="Proteomes" id="UP000323565"/>
    </source>
</evidence>
<reference evidence="9 10" key="1">
    <citation type="submission" date="2019-08" db="EMBL/GenBank/DDBJ databases">
        <title>Dermacoccus abyssi strain HZAU 226, whole genome Nanopore sequencing project.</title>
        <authorList>
            <person name="Guo A."/>
            <person name="Zhang X."/>
            <person name="Ruan Y."/>
            <person name="Liu W."/>
            <person name="Chen Q."/>
            <person name="Gu L."/>
        </authorList>
    </citation>
    <scope>NUCLEOTIDE SEQUENCE [LARGE SCALE GENOMIC DNA]</scope>
    <source>
        <strain evidence="9 10">HZAU 226</strain>
    </source>
</reference>
<dbReference type="PROSITE" id="PS00059">
    <property type="entry name" value="ADH_ZINC"/>
    <property type="match status" value="1"/>
</dbReference>
<name>A0ABX5ZG09_9MICO</name>
<dbReference type="Pfam" id="PF00107">
    <property type="entry name" value="ADH_zinc_N"/>
    <property type="match status" value="1"/>
</dbReference>
<dbReference type="EMBL" id="CP043031">
    <property type="protein sequence ID" value="QEH94664.1"/>
    <property type="molecule type" value="Genomic_DNA"/>
</dbReference>
<evidence type="ECO:0000256" key="7">
    <source>
        <dbReference type="SAM" id="MobiDB-lite"/>
    </source>
</evidence>
<evidence type="ECO:0000256" key="4">
    <source>
        <dbReference type="ARBA" id="ARBA00022833"/>
    </source>
</evidence>
<dbReference type="Proteomes" id="UP000323565">
    <property type="component" value="Chromosome"/>
</dbReference>
<sequence>MRVSELSAPATITTVERPVPSPGPGQVLVRMACVGVCGSDTHYLTHGRIGSFEVDYPMVLGHEGAGVVEAVGEGVDEARVGERVSIEPGVPCRRCAQCLAGAYNLCPDMVFHATPPYDGSLAEYIVHDAAFAHPVPEGVSLEDAAMVEPLSVGIWACRKAEVGPGKRVLVTGAGPIGLMSLLAARAFGATDITVADINPERLALAAELGASTVDSREARFDEREYDVLLECSGVESVTVTALRALARRGRGVLIGMGGDDVAVPMSALQEREVSVTGVFRYANTWPQALGMLADKSVVLDGLVTGRFDLADAESALLAAKNDPSSVKAMIYPGGVPAADQSASGRPAVDDRSER</sequence>
<dbReference type="Pfam" id="PF08240">
    <property type="entry name" value="ADH_N"/>
    <property type="match status" value="1"/>
</dbReference>
<dbReference type="InterPro" id="IPR013154">
    <property type="entry name" value="ADH-like_N"/>
</dbReference>
<dbReference type="InterPro" id="IPR013149">
    <property type="entry name" value="ADH-like_C"/>
</dbReference>
<dbReference type="SMART" id="SM00829">
    <property type="entry name" value="PKS_ER"/>
    <property type="match status" value="1"/>
</dbReference>
<dbReference type="SUPFAM" id="SSF50129">
    <property type="entry name" value="GroES-like"/>
    <property type="match status" value="1"/>
</dbReference>
<gene>
    <name evidence="9" type="ORF">FV141_07870</name>
</gene>
<keyword evidence="10" id="KW-1185">Reference proteome</keyword>
<dbReference type="PANTHER" id="PTHR43161">
    <property type="entry name" value="SORBITOL DEHYDROGENASE"/>
    <property type="match status" value="1"/>
</dbReference>
<feature type="domain" description="Enoyl reductase (ER)" evidence="8">
    <location>
        <begin position="7"/>
        <end position="330"/>
    </location>
</feature>
<evidence type="ECO:0000256" key="1">
    <source>
        <dbReference type="ARBA" id="ARBA00001947"/>
    </source>
</evidence>
<dbReference type="CDD" id="cd05285">
    <property type="entry name" value="sorbitol_DH"/>
    <property type="match status" value="1"/>
</dbReference>
<dbReference type="Gene3D" id="3.40.50.720">
    <property type="entry name" value="NAD(P)-binding Rossmann-like Domain"/>
    <property type="match status" value="1"/>
</dbReference>
<dbReference type="InterPro" id="IPR002328">
    <property type="entry name" value="ADH_Zn_CS"/>
</dbReference>
<evidence type="ECO:0000256" key="6">
    <source>
        <dbReference type="RuleBase" id="RU361277"/>
    </source>
</evidence>
<dbReference type="PANTHER" id="PTHR43161:SF9">
    <property type="entry name" value="SORBITOL DEHYDROGENASE"/>
    <property type="match status" value="1"/>
</dbReference>
<dbReference type="InterPro" id="IPR045306">
    <property type="entry name" value="SDH-like"/>
</dbReference>
<dbReference type="SUPFAM" id="SSF51735">
    <property type="entry name" value="NAD(P)-binding Rossmann-fold domains"/>
    <property type="match status" value="1"/>
</dbReference>
<accession>A0ABX5ZG09</accession>
<dbReference type="InterPro" id="IPR036291">
    <property type="entry name" value="NAD(P)-bd_dom_sf"/>
</dbReference>
<evidence type="ECO:0000256" key="5">
    <source>
        <dbReference type="ARBA" id="ARBA00023002"/>
    </source>
</evidence>
<keyword evidence="4 6" id="KW-0862">Zinc</keyword>
<dbReference type="InterPro" id="IPR011032">
    <property type="entry name" value="GroES-like_sf"/>
</dbReference>
<keyword evidence="5" id="KW-0560">Oxidoreductase</keyword>
<dbReference type="Gene3D" id="3.90.180.10">
    <property type="entry name" value="Medium-chain alcohol dehydrogenases, catalytic domain"/>
    <property type="match status" value="1"/>
</dbReference>
<evidence type="ECO:0000313" key="9">
    <source>
        <dbReference type="EMBL" id="QEH94664.1"/>
    </source>
</evidence>
<feature type="region of interest" description="Disordered" evidence="7">
    <location>
        <begin position="334"/>
        <end position="354"/>
    </location>
</feature>
<evidence type="ECO:0000256" key="2">
    <source>
        <dbReference type="ARBA" id="ARBA00008072"/>
    </source>
</evidence>
<comment type="similarity">
    <text evidence="2 6">Belongs to the zinc-containing alcohol dehydrogenase family.</text>
</comment>